<reference evidence="2 3" key="1">
    <citation type="submission" date="2013-11" db="EMBL/GenBank/DDBJ databases">
        <title>Genome sequencing of Stegodyphus mimosarum.</title>
        <authorList>
            <person name="Bechsgaard J."/>
        </authorList>
    </citation>
    <scope>NUCLEOTIDE SEQUENCE [LARGE SCALE GENOMIC DNA]</scope>
</reference>
<organism evidence="2 3">
    <name type="scientific">Stegodyphus mimosarum</name>
    <name type="common">African social velvet spider</name>
    <dbReference type="NCBI Taxonomy" id="407821"/>
    <lineage>
        <taxon>Eukaryota</taxon>
        <taxon>Metazoa</taxon>
        <taxon>Ecdysozoa</taxon>
        <taxon>Arthropoda</taxon>
        <taxon>Chelicerata</taxon>
        <taxon>Arachnida</taxon>
        <taxon>Araneae</taxon>
        <taxon>Araneomorphae</taxon>
        <taxon>Entelegynae</taxon>
        <taxon>Eresoidea</taxon>
        <taxon>Eresidae</taxon>
        <taxon>Stegodyphus</taxon>
    </lineage>
</organism>
<feature type="region of interest" description="Disordered" evidence="1">
    <location>
        <begin position="26"/>
        <end position="180"/>
    </location>
</feature>
<dbReference type="Gene3D" id="1.10.8.10">
    <property type="entry name" value="DNA helicase RuvA subunit, C-terminal domain"/>
    <property type="match status" value="1"/>
</dbReference>
<dbReference type="OrthoDB" id="6435257at2759"/>
<proteinExistence type="predicted"/>
<sequence length="220" mass="23910">MAEMCQHQLLALSKVADVDVNVKCAFKKPEDDEQAAKDTGNDEDANEENKSADKSKAENDDVTVESNETKLENKFEGEGCKIPHESQLETELNKSDQKVQETAASGDDNNTSSVRPKVIILGFSPETEKKGNEQLSGSGFKPAAGGLFAPESGNCDDWTLLNKDDADKNAKPSSESADDICVKKKKQEFKQEGGFDVLSQDPKIANALMKMRAMGFTNEG</sequence>
<evidence type="ECO:0000313" key="3">
    <source>
        <dbReference type="Proteomes" id="UP000054359"/>
    </source>
</evidence>
<keyword evidence="3" id="KW-1185">Reference proteome</keyword>
<gene>
    <name evidence="2" type="ORF">X975_23226</name>
</gene>
<feature type="compositionally biased region" description="Basic and acidic residues" evidence="1">
    <location>
        <begin position="67"/>
        <end position="99"/>
    </location>
</feature>
<evidence type="ECO:0000313" key="2">
    <source>
        <dbReference type="EMBL" id="KFM75688.1"/>
    </source>
</evidence>
<dbReference type="AlphaFoldDB" id="A0A087UE99"/>
<name>A0A087UE99_STEMI</name>
<feature type="non-terminal residue" evidence="2">
    <location>
        <position position="220"/>
    </location>
</feature>
<evidence type="ECO:0000256" key="1">
    <source>
        <dbReference type="SAM" id="MobiDB-lite"/>
    </source>
</evidence>
<feature type="compositionally biased region" description="Polar residues" evidence="1">
    <location>
        <begin position="100"/>
        <end position="114"/>
    </location>
</feature>
<accession>A0A087UE99</accession>
<feature type="compositionally biased region" description="Basic and acidic residues" evidence="1">
    <location>
        <begin position="27"/>
        <end position="40"/>
    </location>
</feature>
<dbReference type="EMBL" id="KK119421">
    <property type="protein sequence ID" value="KFM75688.1"/>
    <property type="molecule type" value="Genomic_DNA"/>
</dbReference>
<protein>
    <submittedName>
        <fullName evidence="2">Uncharacterized protein</fullName>
    </submittedName>
</protein>
<feature type="compositionally biased region" description="Basic and acidic residues" evidence="1">
    <location>
        <begin position="47"/>
        <end position="59"/>
    </location>
</feature>
<dbReference type="Proteomes" id="UP000054359">
    <property type="component" value="Unassembled WGS sequence"/>
</dbReference>